<evidence type="ECO:0000313" key="1">
    <source>
        <dbReference type="EMBL" id="SET34154.1"/>
    </source>
</evidence>
<gene>
    <name evidence="1" type="ORF">SAMN05216412_10586</name>
</gene>
<organism evidence="1 2">
    <name type="scientific">Nitrosospira multiformis</name>
    <dbReference type="NCBI Taxonomy" id="1231"/>
    <lineage>
        <taxon>Bacteria</taxon>
        <taxon>Pseudomonadati</taxon>
        <taxon>Pseudomonadota</taxon>
        <taxon>Betaproteobacteria</taxon>
        <taxon>Nitrosomonadales</taxon>
        <taxon>Nitrosomonadaceae</taxon>
        <taxon>Nitrosospira</taxon>
    </lineage>
</organism>
<dbReference type="AlphaFoldDB" id="A0A1I0DP77"/>
<dbReference type="EMBL" id="FOHI01000005">
    <property type="protein sequence ID" value="SET34154.1"/>
    <property type="molecule type" value="Genomic_DNA"/>
</dbReference>
<accession>A0A1I0DP77</accession>
<sequence>MPLQAFVAAFLEQSALLAPPTAPSVDTNHIKSRMIFVERYSLPILIFYWLLGIAYGRAGCPIEHRRKPAHESMGGGIRMIDKGTDGTAAVHYYQREPGSNPVWKTGCSTVGTHIAFLREGVARLYYGLSEIVDGKFVKPSKVGRFEFTPILVAHALGAALLDYLDNNSSLTILLRSN</sequence>
<dbReference type="Proteomes" id="UP000183339">
    <property type="component" value="Unassembled WGS sequence"/>
</dbReference>
<proteinExistence type="predicted"/>
<reference evidence="1 2" key="1">
    <citation type="submission" date="2016-10" db="EMBL/GenBank/DDBJ databases">
        <authorList>
            <person name="de Groot N.N."/>
        </authorList>
    </citation>
    <scope>NUCLEOTIDE SEQUENCE [LARGE SCALE GENOMIC DNA]</scope>
    <source>
        <strain evidence="1 2">Nl7</strain>
    </source>
</reference>
<protein>
    <submittedName>
        <fullName evidence="1">Uncharacterized protein</fullName>
    </submittedName>
</protein>
<evidence type="ECO:0000313" key="2">
    <source>
        <dbReference type="Proteomes" id="UP000183339"/>
    </source>
</evidence>
<name>A0A1I0DP77_9PROT</name>